<evidence type="ECO:0000256" key="4">
    <source>
        <dbReference type="ARBA" id="ARBA00022801"/>
    </source>
</evidence>
<dbReference type="SUPFAM" id="SSF53163">
    <property type="entry name" value="HybD-like"/>
    <property type="match status" value="1"/>
</dbReference>
<evidence type="ECO:0000256" key="3">
    <source>
        <dbReference type="ARBA" id="ARBA00022750"/>
    </source>
</evidence>
<dbReference type="PANTHER" id="PTHR30302">
    <property type="entry name" value="HYDROGENASE 1 MATURATION PROTEASE"/>
    <property type="match status" value="1"/>
</dbReference>
<comment type="similarity">
    <text evidence="1">Belongs to the peptidase A31 family.</text>
</comment>
<dbReference type="InterPro" id="IPR023430">
    <property type="entry name" value="Pept_HybD-like_dom_sf"/>
</dbReference>
<gene>
    <name evidence="5" type="ORF">S06H3_62629</name>
</gene>
<dbReference type="GO" id="GO:0016485">
    <property type="term" value="P:protein processing"/>
    <property type="evidence" value="ECO:0007669"/>
    <property type="project" value="TreeGrafter"/>
</dbReference>
<dbReference type="PANTHER" id="PTHR30302:SF1">
    <property type="entry name" value="HYDROGENASE 2 MATURATION PROTEASE"/>
    <property type="match status" value="1"/>
</dbReference>
<dbReference type="Gene3D" id="3.40.50.1450">
    <property type="entry name" value="HybD-like"/>
    <property type="match status" value="1"/>
</dbReference>
<evidence type="ECO:0008006" key="6">
    <source>
        <dbReference type="Google" id="ProtNLM"/>
    </source>
</evidence>
<dbReference type="GO" id="GO:0008047">
    <property type="term" value="F:enzyme activator activity"/>
    <property type="evidence" value="ECO:0007669"/>
    <property type="project" value="InterPro"/>
</dbReference>
<evidence type="ECO:0000256" key="1">
    <source>
        <dbReference type="ARBA" id="ARBA00006814"/>
    </source>
</evidence>
<dbReference type="NCBIfam" id="TIGR00072">
    <property type="entry name" value="hydrog_prot"/>
    <property type="match status" value="1"/>
</dbReference>
<organism evidence="5">
    <name type="scientific">marine sediment metagenome</name>
    <dbReference type="NCBI Taxonomy" id="412755"/>
    <lineage>
        <taxon>unclassified sequences</taxon>
        <taxon>metagenomes</taxon>
        <taxon>ecological metagenomes</taxon>
    </lineage>
</organism>
<name>X1P1Y3_9ZZZZ</name>
<evidence type="ECO:0000256" key="2">
    <source>
        <dbReference type="ARBA" id="ARBA00022670"/>
    </source>
</evidence>
<evidence type="ECO:0000313" key="5">
    <source>
        <dbReference type="EMBL" id="GAI49893.1"/>
    </source>
</evidence>
<dbReference type="AlphaFoldDB" id="X1P1Y3"/>
<dbReference type="GO" id="GO:0004190">
    <property type="term" value="F:aspartic-type endopeptidase activity"/>
    <property type="evidence" value="ECO:0007669"/>
    <property type="project" value="UniProtKB-KW"/>
</dbReference>
<protein>
    <recommendedName>
        <fullName evidence="6">Hydrogenase maturation protease</fullName>
    </recommendedName>
</protein>
<comment type="caution">
    <text evidence="5">The sequence shown here is derived from an EMBL/GenBank/DDBJ whole genome shotgun (WGS) entry which is preliminary data.</text>
</comment>
<dbReference type="Pfam" id="PF01750">
    <property type="entry name" value="HycI"/>
    <property type="match status" value="1"/>
</dbReference>
<accession>X1P1Y3</accession>
<dbReference type="InterPro" id="IPR000671">
    <property type="entry name" value="Peptidase_A31"/>
</dbReference>
<keyword evidence="2" id="KW-0645">Protease</keyword>
<dbReference type="EMBL" id="BARV01041345">
    <property type="protein sequence ID" value="GAI49893.1"/>
    <property type="molecule type" value="Genomic_DNA"/>
</dbReference>
<keyword evidence="4" id="KW-0378">Hydrolase</keyword>
<reference evidence="5" key="1">
    <citation type="journal article" date="2014" name="Front. Microbiol.">
        <title>High frequency of phylogenetically diverse reductive dehalogenase-homologous genes in deep subseafloor sedimentary metagenomes.</title>
        <authorList>
            <person name="Kawai M."/>
            <person name="Futagami T."/>
            <person name="Toyoda A."/>
            <person name="Takaki Y."/>
            <person name="Nishi S."/>
            <person name="Hori S."/>
            <person name="Arai W."/>
            <person name="Tsubouchi T."/>
            <person name="Morono Y."/>
            <person name="Uchiyama I."/>
            <person name="Ito T."/>
            <person name="Fujiyama A."/>
            <person name="Inagaki F."/>
            <person name="Takami H."/>
        </authorList>
    </citation>
    <scope>NUCLEOTIDE SEQUENCE</scope>
    <source>
        <strain evidence="5">Expedition CK06-06</strain>
    </source>
</reference>
<sequence>DTSVNGLNLLELITGYDKLIVIDAIMTEDEKVGEIYKLKPENIGEPACSITLLHHLNLNTMIEIGKKLFPKEMPEEVIVFAIGTQQVTKVTEEMTGKVKEAIPKIVGLVLEEISSTGNNITPS</sequence>
<feature type="non-terminal residue" evidence="5">
    <location>
        <position position="1"/>
    </location>
</feature>
<proteinExistence type="inferred from homology"/>
<keyword evidence="3" id="KW-0064">Aspartyl protease</keyword>